<dbReference type="AlphaFoldDB" id="A0A919YVV0"/>
<gene>
    <name evidence="8" type="primary">oppA_3</name>
    <name evidence="8" type="ORF">J40TS1_46810</name>
</gene>
<dbReference type="PANTHER" id="PTHR30290">
    <property type="entry name" value="PERIPLASMIC BINDING COMPONENT OF ABC TRANSPORTER"/>
    <property type="match status" value="1"/>
</dbReference>
<dbReference type="InterPro" id="IPR000914">
    <property type="entry name" value="SBP_5_dom"/>
</dbReference>
<dbReference type="FunFam" id="3.90.76.10:FF:000001">
    <property type="entry name" value="Oligopeptide ABC transporter substrate-binding protein"/>
    <property type="match status" value="1"/>
</dbReference>
<feature type="signal peptide" evidence="6">
    <location>
        <begin position="1"/>
        <end position="26"/>
    </location>
</feature>
<evidence type="ECO:0000256" key="2">
    <source>
        <dbReference type="ARBA" id="ARBA00005695"/>
    </source>
</evidence>
<feature type="domain" description="Solute-binding protein family 5" evidence="7">
    <location>
        <begin position="79"/>
        <end position="468"/>
    </location>
</feature>
<protein>
    <submittedName>
        <fullName evidence="8">Oligopeptide-binding protein OppA</fullName>
    </submittedName>
</protein>
<dbReference type="Gene3D" id="3.40.190.10">
    <property type="entry name" value="Periplasmic binding protein-like II"/>
    <property type="match status" value="1"/>
</dbReference>
<dbReference type="InterPro" id="IPR030678">
    <property type="entry name" value="Peptide/Ni-bd"/>
</dbReference>
<dbReference type="GO" id="GO:0030288">
    <property type="term" value="C:outer membrane-bounded periplasmic space"/>
    <property type="evidence" value="ECO:0007669"/>
    <property type="project" value="UniProtKB-ARBA"/>
</dbReference>
<dbReference type="PROSITE" id="PS51257">
    <property type="entry name" value="PROKAR_LIPOPROTEIN"/>
    <property type="match status" value="1"/>
</dbReference>
<dbReference type="PIRSF" id="PIRSF002741">
    <property type="entry name" value="MppA"/>
    <property type="match status" value="1"/>
</dbReference>
<dbReference type="GO" id="GO:0015833">
    <property type="term" value="P:peptide transport"/>
    <property type="evidence" value="ECO:0007669"/>
    <property type="project" value="UniProtKB-KW"/>
</dbReference>
<dbReference type="Gene3D" id="3.90.76.10">
    <property type="entry name" value="Dipeptide-binding Protein, Domain 1"/>
    <property type="match status" value="1"/>
</dbReference>
<dbReference type="SUPFAM" id="SSF53850">
    <property type="entry name" value="Periplasmic binding protein-like II"/>
    <property type="match status" value="1"/>
</dbReference>
<dbReference type="RefSeq" id="WP_213519699.1">
    <property type="nucleotide sequence ID" value="NZ_BOSE01000012.1"/>
</dbReference>
<evidence type="ECO:0000256" key="6">
    <source>
        <dbReference type="SAM" id="SignalP"/>
    </source>
</evidence>
<evidence type="ECO:0000256" key="1">
    <source>
        <dbReference type="ARBA" id="ARBA00004196"/>
    </source>
</evidence>
<dbReference type="InterPro" id="IPR039424">
    <property type="entry name" value="SBP_5"/>
</dbReference>
<sequence>MKRTKLVSILSMVLVFAIFTAGCATGAKNGGGASNNEFRVNLSTEPPTLDPAQATDQVSFTVINAIYEGLTILDENGDVQPGIAEKWDVSEDGKTYTFKIRSDAKWSNGDPVTAHDFEFSWKRALDPLLVPEPSQYAYQLYYIEGAEAYNTGEGSVDDVAVKAEDDHTLVVTLVAPTIYFESLLSTAIYFPVHQSVKENEAFAAAANTMITNGPFTMTDWKRNTSITLEPSDSYYGRDQIKFSKVSFTMVNDSSSELNMYETGKLDYAGHPTGSLPSDQFASLQQKYPDEFKIKGTASLYYYLINTTEPPFTNKKVRQALSLAVNRNDLTEKVTLGGQIPAYGLVPPGIKGVEDEYRNEVNGDYFKEDLELAKQLLAEGLAEEGLTQLPAFSITFNTNDLHLKVAEAIVDMWRNNLGIDVQIGNEEWGVFLDNRNAMNYQVARAGWGADYNDPISFISLFTSKSGNNNTGYANAEYDELVERINHTSEPEERVKLIADAEKLLIESHSIIPLYYYTNVYLMKPEVKGVYVDFKGDIIFTRGYYEEQEQ</sequence>
<dbReference type="EMBL" id="BOSE01000012">
    <property type="protein sequence ID" value="GIP19039.1"/>
    <property type="molecule type" value="Genomic_DNA"/>
</dbReference>
<evidence type="ECO:0000256" key="5">
    <source>
        <dbReference type="ARBA" id="ARBA00022856"/>
    </source>
</evidence>
<dbReference type="Pfam" id="PF00496">
    <property type="entry name" value="SBP_bac_5"/>
    <property type="match status" value="1"/>
</dbReference>
<dbReference type="Gene3D" id="3.10.105.10">
    <property type="entry name" value="Dipeptide-binding Protein, Domain 3"/>
    <property type="match status" value="1"/>
</dbReference>
<feature type="chain" id="PRO_5039613217" evidence="6">
    <location>
        <begin position="27"/>
        <end position="548"/>
    </location>
</feature>
<dbReference type="FunFam" id="3.10.105.10:FF:000001">
    <property type="entry name" value="Oligopeptide ABC transporter, oligopeptide-binding protein"/>
    <property type="match status" value="1"/>
</dbReference>
<comment type="caution">
    <text evidence="8">The sequence shown here is derived from an EMBL/GenBank/DDBJ whole genome shotgun (WGS) entry which is preliminary data.</text>
</comment>
<name>A0A919YVV0_9BACL</name>
<proteinExistence type="inferred from homology"/>
<evidence type="ECO:0000256" key="4">
    <source>
        <dbReference type="ARBA" id="ARBA00022729"/>
    </source>
</evidence>
<comment type="subcellular location">
    <subcellularLocation>
        <location evidence="1">Cell envelope</location>
    </subcellularLocation>
</comment>
<comment type="similarity">
    <text evidence="2">Belongs to the bacterial solute-binding protein 5 family.</text>
</comment>
<dbReference type="GO" id="GO:1904680">
    <property type="term" value="F:peptide transmembrane transporter activity"/>
    <property type="evidence" value="ECO:0007669"/>
    <property type="project" value="TreeGrafter"/>
</dbReference>
<accession>A0A919YVV0</accession>
<dbReference type="CDD" id="cd08504">
    <property type="entry name" value="PBP2_OppA"/>
    <property type="match status" value="1"/>
</dbReference>
<dbReference type="Proteomes" id="UP000683139">
    <property type="component" value="Unassembled WGS sequence"/>
</dbReference>
<evidence type="ECO:0000259" key="7">
    <source>
        <dbReference type="Pfam" id="PF00496"/>
    </source>
</evidence>
<reference evidence="8" key="1">
    <citation type="submission" date="2021-03" db="EMBL/GenBank/DDBJ databases">
        <title>Antimicrobial resistance genes in bacteria isolated from Japanese honey, and their potential for conferring macrolide and lincosamide resistance in the American foulbrood pathogen Paenibacillus larvae.</title>
        <authorList>
            <person name="Okamoto M."/>
            <person name="Kumagai M."/>
            <person name="Kanamori H."/>
            <person name="Takamatsu D."/>
        </authorList>
    </citation>
    <scope>NUCLEOTIDE SEQUENCE</scope>
    <source>
        <strain evidence="8">J40TS1</strain>
    </source>
</reference>
<keyword evidence="5" id="KW-0653">Protein transport</keyword>
<keyword evidence="3" id="KW-0813">Transport</keyword>
<dbReference type="GO" id="GO:0043190">
    <property type="term" value="C:ATP-binding cassette (ABC) transporter complex"/>
    <property type="evidence" value="ECO:0007669"/>
    <property type="project" value="InterPro"/>
</dbReference>
<evidence type="ECO:0000313" key="9">
    <source>
        <dbReference type="Proteomes" id="UP000683139"/>
    </source>
</evidence>
<keyword evidence="4 6" id="KW-0732">Signal</keyword>
<dbReference type="PANTHER" id="PTHR30290:SF79">
    <property type="entry name" value="DIPEPTIDE-BINDING PROTEIN DPPE"/>
    <property type="match status" value="1"/>
</dbReference>
<keyword evidence="9" id="KW-1185">Reference proteome</keyword>
<organism evidence="8 9">
    <name type="scientific">Paenibacillus montaniterrae</name>
    <dbReference type="NCBI Taxonomy" id="429341"/>
    <lineage>
        <taxon>Bacteria</taxon>
        <taxon>Bacillati</taxon>
        <taxon>Bacillota</taxon>
        <taxon>Bacilli</taxon>
        <taxon>Bacillales</taxon>
        <taxon>Paenibacillaceae</taxon>
        <taxon>Paenibacillus</taxon>
    </lineage>
</organism>
<evidence type="ECO:0000256" key="3">
    <source>
        <dbReference type="ARBA" id="ARBA00022448"/>
    </source>
</evidence>
<evidence type="ECO:0000313" key="8">
    <source>
        <dbReference type="EMBL" id="GIP19039.1"/>
    </source>
</evidence>
<keyword evidence="5" id="KW-0571">Peptide transport</keyword>